<comment type="caution">
    <text evidence="3">The sequence shown here is derived from an EMBL/GenBank/DDBJ whole genome shotgun (WGS) entry which is preliminary data.</text>
</comment>
<evidence type="ECO:0000313" key="3">
    <source>
        <dbReference type="EMBL" id="MBT2331254.1"/>
    </source>
</evidence>
<gene>
    <name evidence="3" type="ORF">J7E47_21275</name>
</gene>
<dbReference type="SUPFAM" id="SSF52540">
    <property type="entry name" value="P-loop containing nucleoside triphosphate hydrolases"/>
    <property type="match status" value="1"/>
</dbReference>
<evidence type="ECO:0000259" key="2">
    <source>
        <dbReference type="Pfam" id="PF20469"/>
    </source>
</evidence>
<feature type="domain" description="Endonuclease GajA/Old nuclease/RecF-like AAA" evidence="1">
    <location>
        <begin position="1"/>
        <end position="362"/>
    </location>
</feature>
<dbReference type="CDD" id="cd01026">
    <property type="entry name" value="TOPRIM_OLD"/>
    <property type="match status" value="1"/>
</dbReference>
<accession>A0A944HHW0</accession>
<dbReference type="PANTHER" id="PTHR43581:SF4">
    <property type="entry name" value="ATP_GTP PHOSPHATASE"/>
    <property type="match status" value="1"/>
</dbReference>
<dbReference type="EMBL" id="JAGGOB010000048">
    <property type="protein sequence ID" value="MBT2331254.1"/>
    <property type="molecule type" value="Genomic_DNA"/>
</dbReference>
<dbReference type="InterPro" id="IPR034139">
    <property type="entry name" value="TOPRIM_OLD"/>
</dbReference>
<evidence type="ECO:0000259" key="1">
    <source>
        <dbReference type="Pfam" id="PF13175"/>
    </source>
</evidence>
<dbReference type="PANTHER" id="PTHR43581">
    <property type="entry name" value="ATP/GTP PHOSPHATASE"/>
    <property type="match status" value="1"/>
</dbReference>
<evidence type="ECO:0000313" key="4">
    <source>
        <dbReference type="Proteomes" id="UP000692896"/>
    </source>
</evidence>
<dbReference type="InterPro" id="IPR027417">
    <property type="entry name" value="P-loop_NTPase"/>
</dbReference>
<keyword evidence="3" id="KW-0540">Nuclease</keyword>
<organism evidence="3 4">
    <name type="scientific">Pseudomonas fluorescens</name>
    <dbReference type="NCBI Taxonomy" id="294"/>
    <lineage>
        <taxon>Bacteria</taxon>
        <taxon>Pseudomonadati</taxon>
        <taxon>Pseudomonadota</taxon>
        <taxon>Gammaproteobacteria</taxon>
        <taxon>Pseudomonadales</taxon>
        <taxon>Pseudomonadaceae</taxon>
        <taxon>Pseudomonas</taxon>
    </lineage>
</organism>
<proteinExistence type="predicted"/>
<name>A0A944HHW0_PSEFL</name>
<protein>
    <submittedName>
        <fullName evidence="3">ATP-dependent endonuclease</fullName>
    </submittedName>
</protein>
<dbReference type="InterPro" id="IPR041685">
    <property type="entry name" value="AAA_GajA/Old/RecF-like"/>
</dbReference>
<dbReference type="Proteomes" id="UP000692896">
    <property type="component" value="Unassembled WGS sequence"/>
</dbReference>
<dbReference type="Gene3D" id="3.40.50.300">
    <property type="entry name" value="P-loop containing nucleotide triphosphate hydrolases"/>
    <property type="match status" value="1"/>
</dbReference>
<reference evidence="3" key="1">
    <citation type="submission" date="2021-03" db="EMBL/GenBank/DDBJ databases">
        <title>Genomic analysis provides insights into the functional capacity of soil bacteria communities inhabiting an altitudinal gradient in the Atacama Desert.</title>
        <authorList>
            <person name="Gonzalez M."/>
            <person name="Maldonado J."/>
            <person name="Maza F."/>
            <person name="Hodar C."/>
            <person name="Cortes M."/>
            <person name="Palma R."/>
            <person name="Andreani C."/>
            <person name="Gaete A."/>
            <person name="Vasquez-Dean J."/>
            <person name="Acuna V."/>
            <person name="Aguado M."/>
            <person name="Mandakovic D."/>
            <person name="Latorre M."/>
            <person name="Orellana A."/>
            <person name="Gutierrez R."/>
            <person name="Montecino M."/>
            <person name="Allende M."/>
            <person name="Maass A."/>
            <person name="Cambiazo V."/>
        </authorList>
    </citation>
    <scope>NUCLEOTIDE SEQUENCE</scope>
    <source>
        <strain evidence="3">ISL-25</strain>
    </source>
</reference>
<dbReference type="AlphaFoldDB" id="A0A944HHW0"/>
<feature type="domain" description="OLD protein-like TOPRIM" evidence="2">
    <location>
        <begin position="415"/>
        <end position="487"/>
    </location>
</feature>
<dbReference type="Pfam" id="PF13175">
    <property type="entry name" value="AAA_15"/>
    <property type="match status" value="1"/>
</dbReference>
<dbReference type="RefSeq" id="WP_214915773.1">
    <property type="nucleotide sequence ID" value="NZ_JAGGNX010000007.1"/>
</dbReference>
<keyword evidence="3" id="KW-0378">Hydrolase</keyword>
<dbReference type="Pfam" id="PF20469">
    <property type="entry name" value="OLD-like_TOPRIM"/>
    <property type="match status" value="1"/>
</dbReference>
<sequence>MRIIKIGVKNFRMLTDAILDMRRDLSLLIGRNNSGKTSFLVLFERFYEPSIKFTFDDFPMSFRKQILAMQYGGKVDNLAIQMTLEIEFNGEDDLRQISDFILDLDEGNNIVKILFECSIDADRLVRDLELVTSCKERYIKKNLYKYLVNRVYAFLEDEDVTKNRQALVQKDISLVRALINFEVIHARRDVASSEGGKKVLSKLTTQYFNKANDDQEHFDPINELLIGMDEGLEKKYEEFFNPFLAGAKKFLAIDNIKVVSNLESKEVLDNCSQVVYGGDGGFLPETYNGLGHMNILYLLLAIEIRKESFNKSKCQINLLFIEEPEAHTHPQIQYVFSTKIKSILSEIDNLQTVITTHSSHIVSQCNFEDIRYFKVSNGEVEIKNFYSELERKYGRDTDSFNFITQYLTLSACELFFASKVVFIEGLAERVLWDYFVSRFDDLHGSDELQVPLSSQNITVLEAGANAKSFKHFIEFIGIKALIITDIDTTIYKEGEGGRKGGYVACCVSEGTHTSNATIRHYLNSPDFTEVEKFQAWFDGLKSHSLQVADFSPFIAYQKTENGYHGRSFEDAFVNINLDLIRDNIEHLQGLKNVDLINDVGTPYELVDKVLEKKSAFASSLLFLALASKTVQWKTPLYIEEGIKWLAK</sequence>
<keyword evidence="3" id="KW-0255">Endonuclease</keyword>
<dbReference type="InterPro" id="IPR051396">
    <property type="entry name" value="Bact_Antivir_Def_Nuclease"/>
</dbReference>
<dbReference type="GO" id="GO:0004519">
    <property type="term" value="F:endonuclease activity"/>
    <property type="evidence" value="ECO:0007669"/>
    <property type="project" value="UniProtKB-KW"/>
</dbReference>